<sequence>MTSAPGREIAQMGYQTCPCSKALKSDIDVTIAVV</sequence>
<dbReference type="STRING" id="1777143.AWB82_02911"/>
<dbReference type="AlphaFoldDB" id="A0A158ASX5"/>
<keyword evidence="2" id="KW-1185">Reference proteome</keyword>
<dbReference type="EMBL" id="FCOJ02000018">
    <property type="protein sequence ID" value="SAK60912.1"/>
    <property type="molecule type" value="Genomic_DNA"/>
</dbReference>
<dbReference type="Proteomes" id="UP000054596">
    <property type="component" value="Unassembled WGS sequence"/>
</dbReference>
<organism evidence="1 2">
    <name type="scientific">Caballeronia glebae</name>
    <dbReference type="NCBI Taxonomy" id="1777143"/>
    <lineage>
        <taxon>Bacteria</taxon>
        <taxon>Pseudomonadati</taxon>
        <taxon>Pseudomonadota</taxon>
        <taxon>Betaproteobacteria</taxon>
        <taxon>Burkholderiales</taxon>
        <taxon>Burkholderiaceae</taxon>
        <taxon>Caballeronia</taxon>
    </lineage>
</organism>
<gene>
    <name evidence="1" type="ORF">AWB82_02911</name>
</gene>
<comment type="caution">
    <text evidence="1">The sequence shown here is derived from an EMBL/GenBank/DDBJ whole genome shotgun (WGS) entry which is preliminary data.</text>
</comment>
<proteinExistence type="predicted"/>
<accession>A0A158ASX5</accession>
<evidence type="ECO:0000313" key="2">
    <source>
        <dbReference type="Proteomes" id="UP000054596"/>
    </source>
</evidence>
<name>A0A158ASX5_9BURK</name>
<reference evidence="1" key="1">
    <citation type="submission" date="2016-01" db="EMBL/GenBank/DDBJ databases">
        <authorList>
            <person name="Peeters C."/>
        </authorList>
    </citation>
    <scope>NUCLEOTIDE SEQUENCE [LARGE SCALE GENOMIC DNA]</scope>
    <source>
        <strain evidence="1">LMG 29325</strain>
    </source>
</reference>
<evidence type="ECO:0000313" key="1">
    <source>
        <dbReference type="EMBL" id="SAK60912.1"/>
    </source>
</evidence>
<protein>
    <submittedName>
        <fullName evidence="1">Uncharacterized protein</fullName>
    </submittedName>
</protein>